<name>A0ABD1XIF6_9MARC</name>
<feature type="region of interest" description="Disordered" evidence="1">
    <location>
        <begin position="90"/>
        <end position="131"/>
    </location>
</feature>
<organism evidence="2 3">
    <name type="scientific">Riccia fluitans</name>
    <dbReference type="NCBI Taxonomy" id="41844"/>
    <lineage>
        <taxon>Eukaryota</taxon>
        <taxon>Viridiplantae</taxon>
        <taxon>Streptophyta</taxon>
        <taxon>Embryophyta</taxon>
        <taxon>Marchantiophyta</taxon>
        <taxon>Marchantiopsida</taxon>
        <taxon>Marchantiidae</taxon>
        <taxon>Marchantiales</taxon>
        <taxon>Ricciaceae</taxon>
        <taxon>Riccia</taxon>
    </lineage>
</organism>
<evidence type="ECO:0000313" key="3">
    <source>
        <dbReference type="Proteomes" id="UP001605036"/>
    </source>
</evidence>
<dbReference type="Proteomes" id="UP001605036">
    <property type="component" value="Unassembled WGS sequence"/>
</dbReference>
<feature type="compositionally biased region" description="Low complexity" evidence="1">
    <location>
        <begin position="102"/>
        <end position="114"/>
    </location>
</feature>
<comment type="caution">
    <text evidence="2">The sequence shown here is derived from an EMBL/GenBank/DDBJ whole genome shotgun (WGS) entry which is preliminary data.</text>
</comment>
<evidence type="ECO:0000256" key="1">
    <source>
        <dbReference type="SAM" id="MobiDB-lite"/>
    </source>
</evidence>
<gene>
    <name evidence="2" type="ORF">R1flu_027273</name>
</gene>
<proteinExistence type="predicted"/>
<dbReference type="AlphaFoldDB" id="A0ABD1XIF6"/>
<dbReference type="EMBL" id="JBHFFA010000008">
    <property type="protein sequence ID" value="KAL2608700.1"/>
    <property type="molecule type" value="Genomic_DNA"/>
</dbReference>
<sequence>MIIRCNDGPDGRSRDIIETTNKATVGRGHEDTGKYTIARHYTNPPGSRPTSLDLRGKAIGRSDKIIKFGELAKQTDMWRSDRAQANVRTEAARQPAAEHQTKPNTNTNNYFTTNVAESTRADGRSNGHITK</sequence>
<protein>
    <submittedName>
        <fullName evidence="2">Uncharacterized protein</fullName>
    </submittedName>
</protein>
<evidence type="ECO:0000313" key="2">
    <source>
        <dbReference type="EMBL" id="KAL2608700.1"/>
    </source>
</evidence>
<keyword evidence="3" id="KW-1185">Reference proteome</keyword>
<reference evidence="2 3" key="1">
    <citation type="submission" date="2024-09" db="EMBL/GenBank/DDBJ databases">
        <title>Chromosome-scale assembly of Riccia fluitans.</title>
        <authorList>
            <person name="Paukszto L."/>
            <person name="Sawicki J."/>
            <person name="Karawczyk K."/>
            <person name="Piernik-Szablinska J."/>
            <person name="Szczecinska M."/>
            <person name="Mazdziarz M."/>
        </authorList>
    </citation>
    <scope>NUCLEOTIDE SEQUENCE [LARGE SCALE GENOMIC DNA]</scope>
    <source>
        <strain evidence="2">Rf_01</strain>
        <tissue evidence="2">Aerial parts of the thallus</tissue>
    </source>
</reference>
<accession>A0ABD1XIF6</accession>